<dbReference type="Proteomes" id="UP000825935">
    <property type="component" value="Chromosome 38"/>
</dbReference>
<feature type="domain" description="Protein kinase" evidence="6">
    <location>
        <begin position="74"/>
        <end position="434"/>
    </location>
</feature>
<keyword evidence="4" id="KW-0418">Kinase</keyword>
<dbReference type="GO" id="GO:0005524">
    <property type="term" value="F:ATP binding"/>
    <property type="evidence" value="ECO:0007669"/>
    <property type="project" value="UniProtKB-KW"/>
</dbReference>
<evidence type="ECO:0000256" key="5">
    <source>
        <dbReference type="ARBA" id="ARBA00022840"/>
    </source>
</evidence>
<dbReference type="InterPro" id="IPR000719">
    <property type="entry name" value="Prot_kinase_dom"/>
</dbReference>
<organism evidence="7 8">
    <name type="scientific">Ceratopteris richardii</name>
    <name type="common">Triangle waterfern</name>
    <dbReference type="NCBI Taxonomy" id="49495"/>
    <lineage>
        <taxon>Eukaryota</taxon>
        <taxon>Viridiplantae</taxon>
        <taxon>Streptophyta</taxon>
        <taxon>Embryophyta</taxon>
        <taxon>Tracheophyta</taxon>
        <taxon>Polypodiopsida</taxon>
        <taxon>Polypodiidae</taxon>
        <taxon>Polypodiales</taxon>
        <taxon>Pteridineae</taxon>
        <taxon>Pteridaceae</taxon>
        <taxon>Parkerioideae</taxon>
        <taxon>Ceratopteris</taxon>
    </lineage>
</organism>
<gene>
    <name evidence="7" type="ORF">KP509_38G040100</name>
</gene>
<dbReference type="PROSITE" id="PS00108">
    <property type="entry name" value="PROTEIN_KINASE_ST"/>
    <property type="match status" value="1"/>
</dbReference>
<dbReference type="GO" id="GO:0005634">
    <property type="term" value="C:nucleus"/>
    <property type="evidence" value="ECO:0007669"/>
    <property type="project" value="TreeGrafter"/>
</dbReference>
<name>A0A8T2Q366_CERRI</name>
<evidence type="ECO:0000313" key="7">
    <source>
        <dbReference type="EMBL" id="KAH7278417.1"/>
    </source>
</evidence>
<sequence length="440" mass="50488">MGALDLPSQAVCIETRHAKRLCLRHDDIELPSCIDSTRLQLQLSQPVQSPAVWHEDDNDGHFNHRPGENLTPRYKILRQMGEGTFGRVLECWDRDAQELVAIKVVRSAEKFREAARIEVNILRTLAENDIRGTGGCVQIKDWFDYRNHICIVCEKLGPSLFDLLQTNNYHPMSIDLVQEFGRQILNSVAFMHSLRLIHTDLKPENVLLAATEYQNTLNYEAPISNKIKLIDFGSAAYAGGDCFSVVSTRHYRAPEVILGQFMIYQGVFHSSNHCTHAEALDTHSKYELFLSIMWIFFLLSIFSGFGWSFPCDIWSVGCILVELCSGEALFQTHENIEHLAMMERVLGPIPVHVIKRSMYKSGKYFKYGRELNWPDDSTTKDSIQAVCKLPKLRNLVMQHADHSAGLLIDLLERLLKYDPEERLTARMALEHPFFRELPRR</sequence>
<evidence type="ECO:0000256" key="3">
    <source>
        <dbReference type="ARBA" id="ARBA00022741"/>
    </source>
</evidence>
<keyword evidence="8" id="KW-1185">Reference proteome</keyword>
<dbReference type="Gene3D" id="1.10.510.10">
    <property type="entry name" value="Transferase(Phosphotransferase) domain 1"/>
    <property type="match status" value="1"/>
</dbReference>
<keyword evidence="2" id="KW-0808">Transferase</keyword>
<dbReference type="GO" id="GO:0004674">
    <property type="term" value="F:protein serine/threonine kinase activity"/>
    <property type="evidence" value="ECO:0007669"/>
    <property type="project" value="UniProtKB-KW"/>
</dbReference>
<dbReference type="SMART" id="SM00220">
    <property type="entry name" value="S_TKc"/>
    <property type="match status" value="1"/>
</dbReference>
<proteinExistence type="predicted"/>
<evidence type="ECO:0000256" key="2">
    <source>
        <dbReference type="ARBA" id="ARBA00022679"/>
    </source>
</evidence>
<dbReference type="Gene3D" id="3.30.200.20">
    <property type="entry name" value="Phosphorylase Kinase, domain 1"/>
    <property type="match status" value="1"/>
</dbReference>
<evidence type="ECO:0000313" key="8">
    <source>
        <dbReference type="Proteomes" id="UP000825935"/>
    </source>
</evidence>
<dbReference type="Pfam" id="PF00069">
    <property type="entry name" value="Pkinase"/>
    <property type="match status" value="2"/>
</dbReference>
<keyword evidence="1" id="KW-0723">Serine/threonine-protein kinase</keyword>
<dbReference type="InterPro" id="IPR011009">
    <property type="entry name" value="Kinase-like_dom_sf"/>
</dbReference>
<protein>
    <recommendedName>
        <fullName evidence="6">Protein kinase domain-containing protein</fullName>
    </recommendedName>
</protein>
<dbReference type="PROSITE" id="PS50011">
    <property type="entry name" value="PROTEIN_KINASE_DOM"/>
    <property type="match status" value="1"/>
</dbReference>
<dbReference type="OrthoDB" id="283111at2759"/>
<dbReference type="InterPro" id="IPR008271">
    <property type="entry name" value="Ser/Thr_kinase_AS"/>
</dbReference>
<evidence type="ECO:0000259" key="6">
    <source>
        <dbReference type="PROSITE" id="PS50011"/>
    </source>
</evidence>
<dbReference type="EMBL" id="CM035443">
    <property type="protein sequence ID" value="KAH7278417.1"/>
    <property type="molecule type" value="Genomic_DNA"/>
</dbReference>
<dbReference type="CDD" id="cd14134">
    <property type="entry name" value="PKc_CLK"/>
    <property type="match status" value="1"/>
</dbReference>
<keyword evidence="3" id="KW-0547">Nucleotide-binding</keyword>
<dbReference type="PANTHER" id="PTHR45646:SF11">
    <property type="entry name" value="SERINE_THREONINE-PROTEIN KINASE DOA"/>
    <property type="match status" value="1"/>
</dbReference>
<keyword evidence="5" id="KW-0067">ATP-binding</keyword>
<evidence type="ECO:0000256" key="4">
    <source>
        <dbReference type="ARBA" id="ARBA00022777"/>
    </source>
</evidence>
<dbReference type="SUPFAM" id="SSF56112">
    <property type="entry name" value="Protein kinase-like (PK-like)"/>
    <property type="match status" value="1"/>
</dbReference>
<dbReference type="InterPro" id="IPR051175">
    <property type="entry name" value="CLK_kinases"/>
</dbReference>
<dbReference type="PANTHER" id="PTHR45646">
    <property type="entry name" value="SERINE/THREONINE-PROTEIN KINASE DOA-RELATED"/>
    <property type="match status" value="1"/>
</dbReference>
<dbReference type="AlphaFoldDB" id="A0A8T2Q366"/>
<reference evidence="7" key="1">
    <citation type="submission" date="2021-08" db="EMBL/GenBank/DDBJ databases">
        <title>WGS assembly of Ceratopteris richardii.</title>
        <authorList>
            <person name="Marchant D.B."/>
            <person name="Chen G."/>
            <person name="Jenkins J."/>
            <person name="Shu S."/>
            <person name="Leebens-Mack J."/>
            <person name="Grimwood J."/>
            <person name="Schmutz J."/>
            <person name="Soltis P."/>
            <person name="Soltis D."/>
            <person name="Chen Z.-H."/>
        </authorList>
    </citation>
    <scope>NUCLEOTIDE SEQUENCE</scope>
    <source>
        <strain evidence="7">Whitten #5841</strain>
        <tissue evidence="7">Leaf</tissue>
    </source>
</reference>
<comment type="caution">
    <text evidence="7">The sequence shown here is derived from an EMBL/GenBank/DDBJ whole genome shotgun (WGS) entry which is preliminary data.</text>
</comment>
<evidence type="ECO:0000256" key="1">
    <source>
        <dbReference type="ARBA" id="ARBA00022527"/>
    </source>
</evidence>
<accession>A0A8T2Q366</accession>